<evidence type="ECO:0000256" key="1">
    <source>
        <dbReference type="SAM" id="MobiDB-lite"/>
    </source>
</evidence>
<proteinExistence type="predicted"/>
<organism evidence="2 3">
    <name type="scientific">Desulforamulus putei DSM 12395</name>
    <dbReference type="NCBI Taxonomy" id="1121429"/>
    <lineage>
        <taxon>Bacteria</taxon>
        <taxon>Bacillati</taxon>
        <taxon>Bacillota</taxon>
        <taxon>Clostridia</taxon>
        <taxon>Eubacteriales</taxon>
        <taxon>Peptococcaceae</taxon>
        <taxon>Desulforamulus</taxon>
    </lineage>
</organism>
<dbReference type="OrthoDB" id="1809073at2"/>
<dbReference type="Proteomes" id="UP000184148">
    <property type="component" value="Unassembled WGS sequence"/>
</dbReference>
<evidence type="ECO:0000313" key="3">
    <source>
        <dbReference type="Proteomes" id="UP000184148"/>
    </source>
</evidence>
<protein>
    <recommendedName>
        <fullName evidence="4">YtxH-like protein</fullName>
    </recommendedName>
</protein>
<dbReference type="RefSeq" id="WP_143156991.1">
    <property type="nucleotide sequence ID" value="NZ_FQUY01000003.1"/>
</dbReference>
<dbReference type="STRING" id="1121429.SAMN02745133_00703"/>
<accession>A0A1M4UMM5</accession>
<dbReference type="EMBL" id="FQUY01000003">
    <property type="protein sequence ID" value="SHE58011.1"/>
    <property type="molecule type" value="Genomic_DNA"/>
</dbReference>
<gene>
    <name evidence="2" type="ORF">SAMN02745133_00703</name>
</gene>
<evidence type="ECO:0008006" key="4">
    <source>
        <dbReference type="Google" id="ProtNLM"/>
    </source>
</evidence>
<reference evidence="3" key="1">
    <citation type="submission" date="2016-11" db="EMBL/GenBank/DDBJ databases">
        <authorList>
            <person name="Varghese N."/>
            <person name="Submissions S."/>
        </authorList>
    </citation>
    <scope>NUCLEOTIDE SEQUENCE [LARGE SCALE GENOMIC DNA]</scope>
    <source>
        <strain evidence="3">DSM 12395</strain>
    </source>
</reference>
<feature type="region of interest" description="Disordered" evidence="1">
    <location>
        <begin position="35"/>
        <end position="58"/>
    </location>
</feature>
<sequence length="58" mass="6493">MGFWRGVITGSLLGAALGMALRPQRKPERMFLGTTRKAGRRAQKIMKGMTKRVSDMIK</sequence>
<evidence type="ECO:0000313" key="2">
    <source>
        <dbReference type="EMBL" id="SHE58011.1"/>
    </source>
</evidence>
<keyword evidence="3" id="KW-1185">Reference proteome</keyword>
<dbReference type="AlphaFoldDB" id="A0A1M4UMM5"/>
<name>A0A1M4UMM5_9FIRM</name>